<dbReference type="SUPFAM" id="SSF81336">
    <property type="entry name" value="F1F0 ATP synthase subunit A"/>
    <property type="match status" value="1"/>
</dbReference>
<feature type="transmembrane region" description="Helical" evidence="12">
    <location>
        <begin position="173"/>
        <end position="191"/>
    </location>
</feature>
<comment type="subcellular location">
    <subcellularLocation>
        <location evidence="1">Membrane</location>
        <topology evidence="1">Multi-pass membrane protein</topology>
    </subcellularLocation>
    <subcellularLocation>
        <location evidence="11">Mitochondrion inner membrane</location>
        <topology evidence="11">Multi-pass membrane protein</topology>
    </subcellularLocation>
</comment>
<evidence type="ECO:0000256" key="10">
    <source>
        <dbReference type="ARBA" id="ARBA00023310"/>
    </source>
</evidence>
<feature type="transmembrane region" description="Helical" evidence="12">
    <location>
        <begin position="146"/>
        <end position="166"/>
    </location>
</feature>
<name>A0A343YNA5_9BILA</name>
<dbReference type="GO" id="GO:0005743">
    <property type="term" value="C:mitochondrial inner membrane"/>
    <property type="evidence" value="ECO:0007669"/>
    <property type="project" value="UniProtKB-SubCell"/>
</dbReference>
<evidence type="ECO:0000256" key="8">
    <source>
        <dbReference type="ARBA" id="ARBA00023065"/>
    </source>
</evidence>
<dbReference type="Pfam" id="PF00119">
    <property type="entry name" value="ATP-synt_A"/>
    <property type="match status" value="1"/>
</dbReference>
<evidence type="ECO:0000256" key="1">
    <source>
        <dbReference type="ARBA" id="ARBA00004141"/>
    </source>
</evidence>
<keyword evidence="6" id="KW-0375">Hydrogen ion transport</keyword>
<evidence type="ECO:0000256" key="11">
    <source>
        <dbReference type="RuleBase" id="RU004450"/>
    </source>
</evidence>
<comment type="similarity">
    <text evidence="2">Belongs to the ATPase A chain family.</text>
</comment>
<dbReference type="PRINTS" id="PR00123">
    <property type="entry name" value="ATPASEA"/>
</dbReference>
<evidence type="ECO:0000256" key="9">
    <source>
        <dbReference type="ARBA" id="ARBA00023136"/>
    </source>
</evidence>
<evidence type="ECO:0000256" key="5">
    <source>
        <dbReference type="ARBA" id="ARBA00022692"/>
    </source>
</evidence>
<feature type="transmembrane region" description="Helical" evidence="12">
    <location>
        <begin position="78"/>
        <end position="97"/>
    </location>
</feature>
<sequence>MIFSFLEVLLFYYWLQFVIVNEQWVKCMSFIFRWILKYVGIEGFLSEILYIWLILIMVYSAVFGYLPYSYSVFSFFEFTFFFASVFWMSTFFVYFYSEKFSLRMTESKYTYVGSLLLVLIEILSEFSRPFSLAFRLTVNVALGHVMVNVIFGSVLFSLSGVIYLLLLMLLEMIVYVVQIFIFTRLMIFYLGE</sequence>
<dbReference type="EMBL" id="MF509851">
    <property type="protein sequence ID" value="AWL21402.1"/>
    <property type="molecule type" value="Genomic_DNA"/>
</dbReference>
<dbReference type="GO" id="GO:0015078">
    <property type="term" value="F:proton transmembrane transporter activity"/>
    <property type="evidence" value="ECO:0007669"/>
    <property type="project" value="InterPro"/>
</dbReference>
<evidence type="ECO:0000256" key="12">
    <source>
        <dbReference type="SAM" id="Phobius"/>
    </source>
</evidence>
<organism evidence="13">
    <name type="scientific">Ruizia karukerae</name>
    <dbReference type="NCBI Taxonomy" id="2201929"/>
    <lineage>
        <taxon>Eukaryota</taxon>
        <taxon>Metazoa</taxon>
        <taxon>Ecdysozoa</taxon>
        <taxon>Nematoda</taxon>
        <taxon>Chromadorea</taxon>
        <taxon>Rhabditida</taxon>
        <taxon>Spirurina</taxon>
        <taxon>Rhigonematomorpha</taxon>
        <taxon>Rhigonematoidea</taxon>
        <taxon>Rhigonematidae</taxon>
        <taxon>Ruizia</taxon>
    </lineage>
</organism>
<keyword evidence="10" id="KW-0066">ATP synthesis</keyword>
<dbReference type="PROSITE" id="PS00449">
    <property type="entry name" value="ATPASE_A"/>
    <property type="match status" value="1"/>
</dbReference>
<gene>
    <name evidence="13" type="primary">ATP6</name>
</gene>
<feature type="transmembrane region" description="Helical" evidence="12">
    <location>
        <begin position="48"/>
        <end position="66"/>
    </location>
</feature>
<keyword evidence="5 12" id="KW-0812">Transmembrane</keyword>
<dbReference type="AlphaFoldDB" id="A0A343YNA5"/>
<dbReference type="InterPro" id="IPR035908">
    <property type="entry name" value="F0_ATP_A_sf"/>
</dbReference>
<feature type="transmembrane region" description="Helical" evidence="12">
    <location>
        <begin position="109"/>
        <end position="126"/>
    </location>
</feature>
<feature type="transmembrane region" description="Helical" evidence="12">
    <location>
        <begin position="12"/>
        <end position="36"/>
    </location>
</feature>
<dbReference type="InterPro" id="IPR023011">
    <property type="entry name" value="ATP_synth_F0_asu_AS"/>
</dbReference>
<protein>
    <recommendedName>
        <fullName evidence="11">ATP synthase subunit a</fullName>
    </recommendedName>
</protein>
<dbReference type="Gene3D" id="1.20.120.220">
    <property type="entry name" value="ATP synthase, F0 complex, subunit A"/>
    <property type="match status" value="1"/>
</dbReference>
<keyword evidence="9 12" id="KW-0472">Membrane</keyword>
<evidence type="ECO:0000313" key="13">
    <source>
        <dbReference type="EMBL" id="AWL21402.1"/>
    </source>
</evidence>
<evidence type="ECO:0000256" key="6">
    <source>
        <dbReference type="ARBA" id="ARBA00022781"/>
    </source>
</evidence>
<reference evidence="13" key="1">
    <citation type="journal article" date="2018" name="Sci. Rep.">
        <title>The bipartite mitochondrial genome of Ruizia karukerae (Rhigonematomorpha, Nematoda).</title>
        <authorList>
            <person name="Kim T."/>
            <person name="Kern E."/>
            <person name="Park C."/>
            <person name="Nadler S.A."/>
            <person name="Bae Y.J."/>
            <person name="Park J.K."/>
        </authorList>
    </citation>
    <scope>NUCLEOTIDE SEQUENCE</scope>
    <source>
        <strain evidence="13">Chromosome II</strain>
    </source>
</reference>
<dbReference type="GO" id="GO:0015986">
    <property type="term" value="P:proton motive force-driven ATP synthesis"/>
    <property type="evidence" value="ECO:0007669"/>
    <property type="project" value="InterPro"/>
</dbReference>
<keyword evidence="3" id="KW-0813">Transport</keyword>
<keyword evidence="7 12" id="KW-1133">Transmembrane helix</keyword>
<keyword evidence="13" id="KW-0496">Mitochondrion</keyword>
<accession>A0A343YNA5</accession>
<evidence type="ECO:0000256" key="2">
    <source>
        <dbReference type="ARBA" id="ARBA00006810"/>
    </source>
</evidence>
<keyword evidence="8" id="KW-0406">Ion transport</keyword>
<evidence type="ECO:0000256" key="7">
    <source>
        <dbReference type="ARBA" id="ARBA00022989"/>
    </source>
</evidence>
<geneLocation type="mitochondrion" evidence="13"/>
<evidence type="ECO:0000256" key="3">
    <source>
        <dbReference type="ARBA" id="ARBA00022448"/>
    </source>
</evidence>
<evidence type="ECO:0000256" key="4">
    <source>
        <dbReference type="ARBA" id="ARBA00022547"/>
    </source>
</evidence>
<keyword evidence="4" id="KW-0138">CF(0)</keyword>
<proteinExistence type="inferred from homology"/>
<dbReference type="GO" id="GO:0045259">
    <property type="term" value="C:proton-transporting ATP synthase complex"/>
    <property type="evidence" value="ECO:0007669"/>
    <property type="project" value="UniProtKB-KW"/>
</dbReference>
<dbReference type="InterPro" id="IPR000568">
    <property type="entry name" value="ATP_synth_F0_asu"/>
</dbReference>